<reference evidence="1" key="1">
    <citation type="submission" date="2022-07" db="EMBL/GenBank/DDBJ databases">
        <title>Genome Sequence of Phlebia brevispora.</title>
        <authorList>
            <person name="Buettner E."/>
        </authorList>
    </citation>
    <scope>NUCLEOTIDE SEQUENCE</scope>
    <source>
        <strain evidence="1">MPL23</strain>
    </source>
</reference>
<keyword evidence="2" id="KW-1185">Reference proteome</keyword>
<dbReference type="EMBL" id="JANHOG010001000">
    <property type="protein sequence ID" value="KAJ3547126.1"/>
    <property type="molecule type" value="Genomic_DNA"/>
</dbReference>
<protein>
    <submittedName>
        <fullName evidence="1">Uncharacterized protein</fullName>
    </submittedName>
</protein>
<evidence type="ECO:0000313" key="1">
    <source>
        <dbReference type="EMBL" id="KAJ3547126.1"/>
    </source>
</evidence>
<evidence type="ECO:0000313" key="2">
    <source>
        <dbReference type="Proteomes" id="UP001148662"/>
    </source>
</evidence>
<sequence>MRASVSFIASALLPAAFAATYQLTDHHVGSDFLSSFIHEAISDPTHGRVNYVDQGTAVAQNLTFASGNSLIMRADDWTVLDPNGPGRNSVRIRSVKTYNTHVSVFDIRHMPQGCGTWPAAWETDESNWPAGGEVDIHHRVEGVNDQSANSMTLHTSPGCTMPASRAMTGAAGNNDCEGNNGCGVQARTANSYGPSFNAIGGGFYAMERTSIFIKIWFFPRNSNVPSDLQSGASSVDTDNWGTPTAFFPNDDCNIGSFFDQNSIIINLTFCGDWAGAVYASSGCPSTCDDHVNSDPGAFSDAYWDIAAVTIPKSFHRVSRVAQDIHGAPIPPVMEDMLILHQFERPVNIPIELYDGILDCFNYCVCGPLHDLSINLPGHKCRWAEGRRNSTGHGRHDMGQIALVCKRWATVIQPRLFKEIELHGKERTSTLVSLLKQPTSRISHYVQNIQGDLDGEEQLRDPWIHHIRLSLLPQLPMVELDKVRLTLEIKESKKMLSSIFPCPRYRPQFSSGVCKLKLMDVHFRSLEHLVRLLKEMPSVEKVECERVTWDILSLRTGQLPAPTSYMARDDPTKVVHYSMKECTDDAAASWLAIVLGQTRQLVLDRLDARALCTIASAWDKNSRESCRTQDAIIIGPSSEPAVSVLLRPSGSGRDQRRQVRSIVFCLGSNDPRSDWSEIDSAIETFPALEEVFICLSPPQSLDSFHDSVLQNSMPLLKNSPKLQFVVRTKDAGHVHQGDGLFVSQICKIQPRRRVIDGVNVTEIIHHYHTEEANGAISTSVFSYRGISPVTRTLRNPRERRARLPQQVQRDLDAYVGHSVMNRASDGVIDGVRDLQTSHTGIVFIEFDSGLLADRAGT</sequence>
<comment type="caution">
    <text evidence="1">The sequence shown here is derived from an EMBL/GenBank/DDBJ whole genome shotgun (WGS) entry which is preliminary data.</text>
</comment>
<name>A0ACC1SV98_9APHY</name>
<dbReference type="Proteomes" id="UP001148662">
    <property type="component" value="Unassembled WGS sequence"/>
</dbReference>
<proteinExistence type="predicted"/>
<gene>
    <name evidence="1" type="ORF">NM688_g5433</name>
</gene>
<organism evidence="1 2">
    <name type="scientific">Phlebia brevispora</name>
    <dbReference type="NCBI Taxonomy" id="194682"/>
    <lineage>
        <taxon>Eukaryota</taxon>
        <taxon>Fungi</taxon>
        <taxon>Dikarya</taxon>
        <taxon>Basidiomycota</taxon>
        <taxon>Agaricomycotina</taxon>
        <taxon>Agaricomycetes</taxon>
        <taxon>Polyporales</taxon>
        <taxon>Meruliaceae</taxon>
        <taxon>Phlebia</taxon>
    </lineage>
</organism>
<accession>A0ACC1SV98</accession>